<evidence type="ECO:0000256" key="1">
    <source>
        <dbReference type="ARBA" id="ARBA00023015"/>
    </source>
</evidence>
<keyword evidence="3" id="KW-0804">Transcription</keyword>
<protein>
    <submittedName>
        <fullName evidence="5">Transcriptional regulator, MerR family</fullName>
    </submittedName>
</protein>
<dbReference type="EMBL" id="CP000927">
    <property type="protein sequence ID" value="ABZ71449.1"/>
    <property type="molecule type" value="Genomic_DNA"/>
</dbReference>
<dbReference type="Pfam" id="PF09278">
    <property type="entry name" value="MerR-DNA-bind"/>
    <property type="match status" value="1"/>
</dbReference>
<dbReference type="SMART" id="SM00422">
    <property type="entry name" value="HTH_MERR"/>
    <property type="match status" value="1"/>
</dbReference>
<dbReference type="eggNOG" id="COG0789">
    <property type="taxonomic scope" value="Bacteria"/>
</dbReference>
<evidence type="ECO:0000313" key="5">
    <source>
        <dbReference type="EMBL" id="ABZ71449.1"/>
    </source>
</evidence>
<dbReference type="OrthoDB" id="9802944at2"/>
<evidence type="ECO:0000256" key="2">
    <source>
        <dbReference type="ARBA" id="ARBA00023125"/>
    </source>
</evidence>
<name>B0SUY0_CAUSK</name>
<dbReference type="InterPro" id="IPR015358">
    <property type="entry name" value="Tscrpt_reg_MerR_DNA-bd"/>
</dbReference>
<dbReference type="GO" id="GO:0003677">
    <property type="term" value="F:DNA binding"/>
    <property type="evidence" value="ECO:0007669"/>
    <property type="project" value="UniProtKB-KW"/>
</dbReference>
<keyword evidence="2" id="KW-0238">DNA-binding</keyword>
<gene>
    <name evidence="5" type="ordered locus">Caul_2322</name>
</gene>
<evidence type="ECO:0000259" key="4">
    <source>
        <dbReference type="PROSITE" id="PS50937"/>
    </source>
</evidence>
<dbReference type="PANTHER" id="PTHR30204:SF94">
    <property type="entry name" value="HEAVY METAL-DEPENDENT TRANSCRIPTIONAL REGULATOR HI_0293-RELATED"/>
    <property type="match status" value="1"/>
</dbReference>
<organism evidence="5">
    <name type="scientific">Caulobacter sp. (strain K31)</name>
    <dbReference type="NCBI Taxonomy" id="366602"/>
    <lineage>
        <taxon>Bacteria</taxon>
        <taxon>Pseudomonadati</taxon>
        <taxon>Pseudomonadota</taxon>
        <taxon>Alphaproteobacteria</taxon>
        <taxon>Caulobacterales</taxon>
        <taxon>Caulobacteraceae</taxon>
        <taxon>Caulobacter</taxon>
    </lineage>
</organism>
<sequence length="139" mass="15282">MSPQTIQIGQLSRLTGCNIETIRYYERIGLMLTPPRKGRYRSYGDGDVARLGFVRRARQLGFTLETVRVLLDLSAGPQGACTDVRDLAAAHLNDVRSRITDLKRMEAVLTSSVQACDAGRESGCPLIQTLYAKPVALQA</sequence>
<dbReference type="Gene3D" id="1.10.1660.10">
    <property type="match status" value="1"/>
</dbReference>
<dbReference type="CDD" id="cd04785">
    <property type="entry name" value="HTH_CadR-PbrR-like"/>
    <property type="match status" value="1"/>
</dbReference>
<keyword evidence="1" id="KW-0805">Transcription regulation</keyword>
<dbReference type="InterPro" id="IPR047057">
    <property type="entry name" value="MerR_fam"/>
</dbReference>
<dbReference type="AlphaFoldDB" id="B0SUY0"/>
<dbReference type="PRINTS" id="PR00040">
    <property type="entry name" value="HTHMERR"/>
</dbReference>
<dbReference type="GO" id="GO:0003700">
    <property type="term" value="F:DNA-binding transcription factor activity"/>
    <property type="evidence" value="ECO:0007669"/>
    <property type="project" value="InterPro"/>
</dbReference>
<dbReference type="Pfam" id="PF00376">
    <property type="entry name" value="MerR"/>
    <property type="match status" value="1"/>
</dbReference>
<dbReference type="InterPro" id="IPR000551">
    <property type="entry name" value="MerR-type_HTH_dom"/>
</dbReference>
<dbReference type="STRING" id="366602.Caul_2322"/>
<dbReference type="PROSITE" id="PS50937">
    <property type="entry name" value="HTH_MERR_2"/>
    <property type="match status" value="1"/>
</dbReference>
<dbReference type="InterPro" id="IPR009061">
    <property type="entry name" value="DNA-bd_dom_put_sf"/>
</dbReference>
<dbReference type="HOGENOM" id="CLU_060077_2_0_5"/>
<evidence type="ECO:0000256" key="3">
    <source>
        <dbReference type="ARBA" id="ARBA00023163"/>
    </source>
</evidence>
<dbReference type="PANTHER" id="PTHR30204">
    <property type="entry name" value="REDOX-CYCLING DRUG-SENSING TRANSCRIPTIONAL ACTIVATOR SOXR"/>
    <property type="match status" value="1"/>
</dbReference>
<dbReference type="SUPFAM" id="SSF46955">
    <property type="entry name" value="Putative DNA-binding domain"/>
    <property type="match status" value="1"/>
</dbReference>
<dbReference type="PROSITE" id="PS00552">
    <property type="entry name" value="HTH_MERR_1"/>
    <property type="match status" value="1"/>
</dbReference>
<reference evidence="5" key="1">
    <citation type="submission" date="2008-01" db="EMBL/GenBank/DDBJ databases">
        <title>Complete sequence of chromosome of Caulobacter sp. K31.</title>
        <authorList>
            <consortium name="US DOE Joint Genome Institute"/>
            <person name="Copeland A."/>
            <person name="Lucas S."/>
            <person name="Lapidus A."/>
            <person name="Barry K."/>
            <person name="Glavina del Rio T."/>
            <person name="Dalin E."/>
            <person name="Tice H."/>
            <person name="Pitluck S."/>
            <person name="Bruce D."/>
            <person name="Goodwin L."/>
            <person name="Thompson L.S."/>
            <person name="Brettin T."/>
            <person name="Detter J.C."/>
            <person name="Han C."/>
            <person name="Schmutz J."/>
            <person name="Larimer F."/>
            <person name="Land M."/>
            <person name="Hauser L."/>
            <person name="Kyrpides N."/>
            <person name="Kim E."/>
            <person name="Stephens C."/>
            <person name="Richardson P."/>
        </authorList>
    </citation>
    <scope>NUCLEOTIDE SEQUENCE [LARGE SCALE GENOMIC DNA]</scope>
    <source>
        <strain evidence="5">K31</strain>
    </source>
</reference>
<proteinExistence type="predicted"/>
<accession>B0SUY0</accession>
<dbReference type="KEGG" id="cak:Caul_2322"/>
<feature type="domain" description="HTH merR-type" evidence="4">
    <location>
        <begin position="5"/>
        <end position="73"/>
    </location>
</feature>